<dbReference type="EMBL" id="CH940661">
    <property type="protein sequence ID" value="EDW71340.2"/>
    <property type="molecule type" value="Genomic_DNA"/>
</dbReference>
<dbReference type="HOGENOM" id="CLU_017330_0_0_1"/>
<sequence>MGVRGLTSYIAQRAELYLKPHELHNTALVIDGDNLACNLYKDVTGCYSAFGGDYDDFYRAVVEFFQVLAECQIRGYVLMDGGYEERKLRTVGKRLRGKIAVIKKINPCDSITLFPLHLKEVFVDAVRDCGVPVMRCVFEADDELAALARKLNCPVLSYDSDFYIHNVQYIPLITLTVKVLTKQRRRAGETQRPLRRHEAKHVEKRTKAHKILSGITSKEVTAQKPVNPVKSSYKYLDCCIYRVEHLCGRGALSPEKLPLFAALLGNDYIARSAFRNFFAAGMGKAGRSRKLRKQQRRIRVILQWLREQTAESALDKVLSRLKKFQRDSLVSQVQAAISGYSNELCHAYEFFEKHYENAFVHVEAASEAEEEEEEEELTEVEQLANLSAESSFEEEEELEQLSEEGSSSEAEEEQEKAVAEQPDAEQPQQSSNAEDEEEEDTEEDQEVEAEYAPDVEDKTLLFPQWFLDKLYPAHLPRYFVDLLHLRKYINNPQIEHFPHHDANALALPILNYSFALLHHVAGAATPPKLDAQGQTLPIEYTYLTRALRVTNVRYYRQPIERMPAYEFVPTAPDARHLRAVFEAQVPHANVPRLFEQLQLLPPDLQLYGLAIVYWLHRSEHCDLLHLHALLLCLVVLRTVDVTIPAERDRRQFQRRFGKILRQERAVRDKEAAAGIRRGVKPALLQLPVPERMSQVPKSDCYLVQERLLPHFHMQEIFKKKYDLYSTSVLHAFAEFQSVVYQLNGLNALLDQPFRSPRMNQLYCGAFIYNLYDLLRNRLDVRYHVEHFLLADSRLMFDFYCFLYDWCAPFVPPWKQQSASEQAAAKVVEKKRLKKQRQAARKAAAVAVGADGADPNAEMLQQSENEEDAFFDLNNKFCGLKV</sequence>
<keyword evidence="4" id="KW-1185">Reference proteome</keyword>
<dbReference type="FunCoup" id="B4MDS9">
    <property type="interactions" value="664"/>
</dbReference>
<dbReference type="InterPro" id="IPR029060">
    <property type="entry name" value="PIN-like_dom_sf"/>
</dbReference>
<dbReference type="eggNOG" id="ENOG502QQRA">
    <property type="taxonomic scope" value="Eukaryota"/>
</dbReference>
<protein>
    <submittedName>
        <fullName evidence="3">Uncharacterized protein</fullName>
    </submittedName>
</protein>
<comment type="similarity">
    <text evidence="1">Belongs to the asteroid family.</text>
</comment>
<accession>B4MDS9</accession>
<dbReference type="AlphaFoldDB" id="B4MDS9"/>
<dbReference type="STRING" id="7244.B4MDS9"/>
<gene>
    <name evidence="3" type="primary">Dvir\GJ16310</name>
    <name evidence="3" type="ORF">Dvir_GJ16310</name>
</gene>
<dbReference type="Gene3D" id="3.40.50.1010">
    <property type="entry name" value="5'-nuclease"/>
    <property type="match status" value="1"/>
</dbReference>
<proteinExistence type="inferred from homology"/>
<dbReference type="InterPro" id="IPR026832">
    <property type="entry name" value="Asteroid"/>
</dbReference>
<dbReference type="OrthoDB" id="25987at2759"/>
<feature type="region of interest" description="Disordered" evidence="2">
    <location>
        <begin position="364"/>
        <end position="454"/>
    </location>
</feature>
<feature type="compositionally biased region" description="Acidic residues" evidence="2">
    <location>
        <begin position="433"/>
        <end position="454"/>
    </location>
</feature>
<dbReference type="PANTHER" id="PTHR15665:SF1">
    <property type="entry name" value="PROTEIN ASTEROID HOMOLOG 1"/>
    <property type="match status" value="1"/>
</dbReference>
<evidence type="ECO:0000256" key="2">
    <source>
        <dbReference type="SAM" id="MobiDB-lite"/>
    </source>
</evidence>
<dbReference type="Proteomes" id="UP000008792">
    <property type="component" value="Unassembled WGS sequence"/>
</dbReference>
<feature type="compositionally biased region" description="Acidic residues" evidence="2">
    <location>
        <begin position="391"/>
        <end position="402"/>
    </location>
</feature>
<dbReference type="SUPFAM" id="SSF88723">
    <property type="entry name" value="PIN domain-like"/>
    <property type="match status" value="1"/>
</dbReference>
<dbReference type="PANTHER" id="PTHR15665">
    <property type="entry name" value="ASTEROID PROTEIN"/>
    <property type="match status" value="1"/>
</dbReference>
<evidence type="ECO:0000313" key="4">
    <source>
        <dbReference type="Proteomes" id="UP000008792"/>
    </source>
</evidence>
<feature type="compositionally biased region" description="Acidic residues" evidence="2">
    <location>
        <begin position="366"/>
        <end position="379"/>
    </location>
</feature>
<dbReference type="KEGG" id="dvi:6635687"/>
<dbReference type="CDD" id="cd18676">
    <property type="entry name" value="PIN_asteroid-like"/>
    <property type="match status" value="1"/>
</dbReference>
<evidence type="ECO:0000313" key="3">
    <source>
        <dbReference type="EMBL" id="EDW71340.2"/>
    </source>
</evidence>
<dbReference type="InParanoid" id="B4MDS9"/>
<reference evidence="3 4" key="1">
    <citation type="journal article" date="2007" name="Nature">
        <title>Evolution of genes and genomes on the Drosophila phylogeny.</title>
        <authorList>
            <consortium name="Drosophila 12 Genomes Consortium"/>
            <person name="Clark A.G."/>
            <person name="Eisen M.B."/>
            <person name="Smith D.R."/>
            <person name="Bergman C.M."/>
            <person name="Oliver B."/>
            <person name="Markow T.A."/>
            <person name="Kaufman T.C."/>
            <person name="Kellis M."/>
            <person name="Gelbart W."/>
            <person name="Iyer V.N."/>
            <person name="Pollard D.A."/>
            <person name="Sackton T.B."/>
            <person name="Larracuente A.M."/>
            <person name="Singh N.D."/>
            <person name="Abad J.P."/>
            <person name="Abt D.N."/>
            <person name="Adryan B."/>
            <person name="Aguade M."/>
            <person name="Akashi H."/>
            <person name="Anderson W.W."/>
            <person name="Aquadro C.F."/>
            <person name="Ardell D.H."/>
            <person name="Arguello R."/>
            <person name="Artieri C.G."/>
            <person name="Barbash D.A."/>
            <person name="Barker D."/>
            <person name="Barsanti P."/>
            <person name="Batterham P."/>
            <person name="Batzoglou S."/>
            <person name="Begun D."/>
            <person name="Bhutkar A."/>
            <person name="Blanco E."/>
            <person name="Bosak S.A."/>
            <person name="Bradley R.K."/>
            <person name="Brand A.D."/>
            <person name="Brent M.R."/>
            <person name="Brooks A.N."/>
            <person name="Brown R.H."/>
            <person name="Butlin R.K."/>
            <person name="Caggese C."/>
            <person name="Calvi B.R."/>
            <person name="Bernardo de Carvalho A."/>
            <person name="Caspi A."/>
            <person name="Castrezana S."/>
            <person name="Celniker S.E."/>
            <person name="Chang J.L."/>
            <person name="Chapple C."/>
            <person name="Chatterji S."/>
            <person name="Chinwalla A."/>
            <person name="Civetta A."/>
            <person name="Clifton S.W."/>
            <person name="Comeron J.M."/>
            <person name="Costello J.C."/>
            <person name="Coyne J.A."/>
            <person name="Daub J."/>
            <person name="David R.G."/>
            <person name="Delcher A.L."/>
            <person name="Delehaunty K."/>
            <person name="Do C.B."/>
            <person name="Ebling H."/>
            <person name="Edwards K."/>
            <person name="Eickbush T."/>
            <person name="Evans J.D."/>
            <person name="Filipski A."/>
            <person name="Findeiss S."/>
            <person name="Freyhult E."/>
            <person name="Fulton L."/>
            <person name="Fulton R."/>
            <person name="Garcia A.C."/>
            <person name="Gardiner A."/>
            <person name="Garfield D.A."/>
            <person name="Garvin B.E."/>
            <person name="Gibson G."/>
            <person name="Gilbert D."/>
            <person name="Gnerre S."/>
            <person name="Godfrey J."/>
            <person name="Good R."/>
            <person name="Gotea V."/>
            <person name="Gravely B."/>
            <person name="Greenberg A.J."/>
            <person name="Griffiths-Jones S."/>
            <person name="Gross S."/>
            <person name="Guigo R."/>
            <person name="Gustafson E.A."/>
            <person name="Haerty W."/>
            <person name="Hahn M.W."/>
            <person name="Halligan D.L."/>
            <person name="Halpern A.L."/>
            <person name="Halter G.M."/>
            <person name="Han M.V."/>
            <person name="Heger A."/>
            <person name="Hillier L."/>
            <person name="Hinrichs A.S."/>
            <person name="Holmes I."/>
            <person name="Hoskins R.A."/>
            <person name="Hubisz M.J."/>
            <person name="Hultmark D."/>
            <person name="Huntley M.A."/>
            <person name="Jaffe D.B."/>
            <person name="Jagadeeshan S."/>
            <person name="Jeck W.R."/>
            <person name="Johnson J."/>
            <person name="Jones C.D."/>
            <person name="Jordan W.C."/>
            <person name="Karpen G.H."/>
            <person name="Kataoka E."/>
            <person name="Keightley P.D."/>
            <person name="Kheradpour P."/>
            <person name="Kirkness E.F."/>
            <person name="Koerich L.B."/>
            <person name="Kristiansen K."/>
            <person name="Kudrna D."/>
            <person name="Kulathinal R.J."/>
            <person name="Kumar S."/>
            <person name="Kwok R."/>
            <person name="Lander E."/>
            <person name="Langley C.H."/>
            <person name="Lapoint R."/>
            <person name="Lazzaro B.P."/>
            <person name="Lee S.J."/>
            <person name="Levesque L."/>
            <person name="Li R."/>
            <person name="Lin C.F."/>
            <person name="Lin M.F."/>
            <person name="Lindblad-Toh K."/>
            <person name="Llopart A."/>
            <person name="Long M."/>
            <person name="Low L."/>
            <person name="Lozovsky E."/>
            <person name="Lu J."/>
            <person name="Luo M."/>
            <person name="Machado C.A."/>
            <person name="Makalowski W."/>
            <person name="Marzo M."/>
            <person name="Matsuda M."/>
            <person name="Matzkin L."/>
            <person name="McAllister B."/>
            <person name="McBride C.S."/>
            <person name="McKernan B."/>
            <person name="McKernan K."/>
            <person name="Mendez-Lago M."/>
            <person name="Minx P."/>
            <person name="Mollenhauer M.U."/>
            <person name="Montooth K."/>
            <person name="Mount S.M."/>
            <person name="Mu X."/>
            <person name="Myers E."/>
            <person name="Negre B."/>
            <person name="Newfeld S."/>
            <person name="Nielsen R."/>
            <person name="Noor M.A."/>
            <person name="O'Grady P."/>
            <person name="Pachter L."/>
            <person name="Papaceit M."/>
            <person name="Parisi M.J."/>
            <person name="Parisi M."/>
            <person name="Parts L."/>
            <person name="Pedersen J.S."/>
            <person name="Pesole G."/>
            <person name="Phillippy A.M."/>
            <person name="Ponting C.P."/>
            <person name="Pop M."/>
            <person name="Porcelli D."/>
            <person name="Powell J.R."/>
            <person name="Prohaska S."/>
            <person name="Pruitt K."/>
            <person name="Puig M."/>
            <person name="Quesneville H."/>
            <person name="Ram K.R."/>
            <person name="Rand D."/>
            <person name="Rasmussen M.D."/>
            <person name="Reed L.K."/>
            <person name="Reenan R."/>
            <person name="Reily A."/>
            <person name="Remington K.A."/>
            <person name="Rieger T.T."/>
            <person name="Ritchie M.G."/>
            <person name="Robin C."/>
            <person name="Rogers Y.H."/>
            <person name="Rohde C."/>
            <person name="Rozas J."/>
            <person name="Rubenfield M.J."/>
            <person name="Ruiz A."/>
            <person name="Russo S."/>
            <person name="Salzberg S.L."/>
            <person name="Sanchez-Gracia A."/>
            <person name="Saranga D.J."/>
            <person name="Sato H."/>
            <person name="Schaeffer S.W."/>
            <person name="Schatz M.C."/>
            <person name="Schlenke T."/>
            <person name="Schwartz R."/>
            <person name="Segarra C."/>
            <person name="Singh R.S."/>
            <person name="Sirot L."/>
            <person name="Sirota M."/>
            <person name="Sisneros N.B."/>
            <person name="Smith C.D."/>
            <person name="Smith T.F."/>
            <person name="Spieth J."/>
            <person name="Stage D.E."/>
            <person name="Stark A."/>
            <person name="Stephan W."/>
            <person name="Strausberg R.L."/>
            <person name="Strempel S."/>
            <person name="Sturgill D."/>
            <person name="Sutton G."/>
            <person name="Sutton G.G."/>
            <person name="Tao W."/>
            <person name="Teichmann S."/>
            <person name="Tobari Y.N."/>
            <person name="Tomimura Y."/>
            <person name="Tsolas J.M."/>
            <person name="Valente V.L."/>
            <person name="Venter E."/>
            <person name="Venter J.C."/>
            <person name="Vicario S."/>
            <person name="Vieira F.G."/>
            <person name="Vilella A.J."/>
            <person name="Villasante A."/>
            <person name="Walenz B."/>
            <person name="Wang J."/>
            <person name="Wasserman M."/>
            <person name="Watts T."/>
            <person name="Wilson D."/>
            <person name="Wilson R.K."/>
            <person name="Wing R.A."/>
            <person name="Wolfner M.F."/>
            <person name="Wong A."/>
            <person name="Wong G.K."/>
            <person name="Wu C.I."/>
            <person name="Wu G."/>
            <person name="Yamamoto D."/>
            <person name="Yang H.P."/>
            <person name="Yang S.P."/>
            <person name="Yorke J.A."/>
            <person name="Yoshida K."/>
            <person name="Zdobnov E."/>
            <person name="Zhang P."/>
            <person name="Zhang Y."/>
            <person name="Zimin A.V."/>
            <person name="Baldwin J."/>
            <person name="Abdouelleil A."/>
            <person name="Abdulkadir J."/>
            <person name="Abebe A."/>
            <person name="Abera B."/>
            <person name="Abreu J."/>
            <person name="Acer S.C."/>
            <person name="Aftuck L."/>
            <person name="Alexander A."/>
            <person name="An P."/>
            <person name="Anderson E."/>
            <person name="Anderson S."/>
            <person name="Arachi H."/>
            <person name="Azer M."/>
            <person name="Bachantsang P."/>
            <person name="Barry A."/>
            <person name="Bayul T."/>
            <person name="Berlin A."/>
            <person name="Bessette D."/>
            <person name="Bloom T."/>
            <person name="Blye J."/>
            <person name="Boguslavskiy L."/>
            <person name="Bonnet C."/>
            <person name="Boukhgalter B."/>
            <person name="Bourzgui I."/>
            <person name="Brown A."/>
            <person name="Cahill P."/>
            <person name="Channer S."/>
            <person name="Cheshatsang Y."/>
            <person name="Chuda L."/>
            <person name="Citroen M."/>
            <person name="Collymore A."/>
            <person name="Cooke P."/>
            <person name="Costello M."/>
            <person name="D'Aco K."/>
            <person name="Daza R."/>
            <person name="De Haan G."/>
            <person name="DeGray S."/>
            <person name="DeMaso C."/>
            <person name="Dhargay N."/>
            <person name="Dooley K."/>
            <person name="Dooley E."/>
            <person name="Doricent M."/>
            <person name="Dorje P."/>
            <person name="Dorjee K."/>
            <person name="Dupes A."/>
            <person name="Elong R."/>
            <person name="Falk J."/>
            <person name="Farina A."/>
            <person name="Faro S."/>
            <person name="Ferguson D."/>
            <person name="Fisher S."/>
            <person name="Foley C.D."/>
            <person name="Franke A."/>
            <person name="Friedrich D."/>
            <person name="Gadbois L."/>
            <person name="Gearin G."/>
            <person name="Gearin C.R."/>
            <person name="Giannoukos G."/>
            <person name="Goode T."/>
            <person name="Graham J."/>
            <person name="Grandbois E."/>
            <person name="Grewal S."/>
            <person name="Gyaltsen K."/>
            <person name="Hafez N."/>
            <person name="Hagos B."/>
            <person name="Hall J."/>
            <person name="Henson C."/>
            <person name="Hollinger A."/>
            <person name="Honan T."/>
            <person name="Huard M.D."/>
            <person name="Hughes L."/>
            <person name="Hurhula B."/>
            <person name="Husby M.E."/>
            <person name="Kamat A."/>
            <person name="Kanga B."/>
            <person name="Kashin S."/>
            <person name="Khazanovich D."/>
            <person name="Kisner P."/>
            <person name="Lance K."/>
            <person name="Lara M."/>
            <person name="Lee W."/>
            <person name="Lennon N."/>
            <person name="Letendre F."/>
            <person name="LeVine R."/>
            <person name="Lipovsky A."/>
            <person name="Liu X."/>
            <person name="Liu J."/>
            <person name="Liu S."/>
            <person name="Lokyitsang T."/>
            <person name="Lokyitsang Y."/>
            <person name="Lubonja R."/>
            <person name="Lui A."/>
            <person name="MacDonald P."/>
            <person name="Magnisalis V."/>
            <person name="Maru K."/>
            <person name="Matthews C."/>
            <person name="McCusker W."/>
            <person name="McDonough S."/>
            <person name="Mehta T."/>
            <person name="Meldrim J."/>
            <person name="Meneus L."/>
            <person name="Mihai O."/>
            <person name="Mihalev A."/>
            <person name="Mihova T."/>
            <person name="Mittelman R."/>
            <person name="Mlenga V."/>
            <person name="Montmayeur A."/>
            <person name="Mulrain L."/>
            <person name="Navidi A."/>
            <person name="Naylor J."/>
            <person name="Negash T."/>
            <person name="Nguyen T."/>
            <person name="Nguyen N."/>
            <person name="Nicol R."/>
            <person name="Norbu C."/>
            <person name="Norbu N."/>
            <person name="Novod N."/>
            <person name="O'Neill B."/>
            <person name="Osman S."/>
            <person name="Markiewicz E."/>
            <person name="Oyono O.L."/>
            <person name="Patti C."/>
            <person name="Phunkhang P."/>
            <person name="Pierre F."/>
            <person name="Priest M."/>
            <person name="Raghuraman S."/>
            <person name="Rege F."/>
            <person name="Reyes R."/>
            <person name="Rise C."/>
            <person name="Rogov P."/>
            <person name="Ross K."/>
            <person name="Ryan E."/>
            <person name="Settipalli S."/>
            <person name="Shea T."/>
            <person name="Sherpa N."/>
            <person name="Shi L."/>
            <person name="Shih D."/>
            <person name="Sparrow T."/>
            <person name="Spaulding J."/>
            <person name="Stalker J."/>
            <person name="Stange-Thomann N."/>
            <person name="Stavropoulos S."/>
            <person name="Stone C."/>
            <person name="Strader C."/>
            <person name="Tesfaye S."/>
            <person name="Thomson T."/>
            <person name="Thoulutsang Y."/>
            <person name="Thoulutsang D."/>
            <person name="Topham K."/>
            <person name="Topping I."/>
            <person name="Tsamla T."/>
            <person name="Vassiliev H."/>
            <person name="Vo A."/>
            <person name="Wangchuk T."/>
            <person name="Wangdi T."/>
            <person name="Weiand M."/>
            <person name="Wilkinson J."/>
            <person name="Wilson A."/>
            <person name="Yadav S."/>
            <person name="Young G."/>
            <person name="Yu Q."/>
            <person name="Zembek L."/>
            <person name="Zhong D."/>
            <person name="Zimmer A."/>
            <person name="Zwirko Z."/>
            <person name="Jaffe D.B."/>
            <person name="Alvarez P."/>
            <person name="Brockman W."/>
            <person name="Butler J."/>
            <person name="Chin C."/>
            <person name="Gnerre S."/>
            <person name="Grabherr M."/>
            <person name="Kleber M."/>
            <person name="Mauceli E."/>
            <person name="MacCallum I."/>
        </authorList>
    </citation>
    <scope>NUCLEOTIDE SEQUENCE [LARGE SCALE GENOMIC DNA]</scope>
    <source>
        <strain evidence="4">Tucson 15010-1051.87</strain>
    </source>
</reference>
<name>B4MDS9_DROVI</name>
<evidence type="ECO:0000256" key="1">
    <source>
        <dbReference type="ARBA" id="ARBA00007398"/>
    </source>
</evidence>
<organism evidence="3 4">
    <name type="scientific">Drosophila virilis</name>
    <name type="common">Fruit fly</name>
    <dbReference type="NCBI Taxonomy" id="7244"/>
    <lineage>
        <taxon>Eukaryota</taxon>
        <taxon>Metazoa</taxon>
        <taxon>Ecdysozoa</taxon>
        <taxon>Arthropoda</taxon>
        <taxon>Hexapoda</taxon>
        <taxon>Insecta</taxon>
        <taxon>Pterygota</taxon>
        <taxon>Neoptera</taxon>
        <taxon>Endopterygota</taxon>
        <taxon>Diptera</taxon>
        <taxon>Brachycera</taxon>
        <taxon>Muscomorpha</taxon>
        <taxon>Ephydroidea</taxon>
        <taxon>Drosophilidae</taxon>
        <taxon>Drosophila</taxon>
    </lineage>
</organism>